<keyword evidence="2" id="KW-0649">Protein kinase inhibitor</keyword>
<dbReference type="Pfam" id="PF01161">
    <property type="entry name" value="PBP"/>
    <property type="match status" value="1"/>
</dbReference>
<dbReference type="RefSeq" id="WP_027311510.1">
    <property type="nucleotide sequence ID" value="NZ_JBHLZN010000002.1"/>
</dbReference>
<reference evidence="2 3" key="1">
    <citation type="submission" date="2024-09" db="EMBL/GenBank/DDBJ databases">
        <authorList>
            <person name="Sun Q."/>
            <person name="Mori K."/>
        </authorList>
    </citation>
    <scope>NUCLEOTIDE SEQUENCE [LARGE SCALE GENOMIC DNA]</scope>
    <source>
        <strain evidence="2 3">ATCC 51285</strain>
    </source>
</reference>
<dbReference type="InterPro" id="IPR036610">
    <property type="entry name" value="PEBP-like_sf"/>
</dbReference>
<name>A0ABV5Z9P7_9GAMM</name>
<dbReference type="InterPro" id="IPR005247">
    <property type="entry name" value="YbhB_YbcL/LppC-like"/>
</dbReference>
<keyword evidence="1" id="KW-0732">Signal</keyword>
<feature type="signal peptide" evidence="1">
    <location>
        <begin position="1"/>
        <end position="19"/>
    </location>
</feature>
<sequence length="181" mass="19358">MRYAILSLLSASLCQPAWAELQLQSETWQPGQQVEAAQVFQGFGCSGDNLSPQLSWSGAPAATRSFAVTLYDPDAPTGSGWWHWLVFNLPASQQSLPAGAGNLDLQLAPAGSVQSRTDFASNGYGGPCPPQGDAAHRYQLKVFALDVESLPLGADSPAAMVGYFLNQHKLAEAMLEVQYSR</sequence>
<gene>
    <name evidence="2" type="ORF">ACFFLH_06245</name>
</gene>
<evidence type="ECO:0000313" key="2">
    <source>
        <dbReference type="EMBL" id="MFB9886002.1"/>
    </source>
</evidence>
<dbReference type="Gene3D" id="3.90.280.10">
    <property type="entry name" value="PEBP-like"/>
    <property type="match status" value="1"/>
</dbReference>
<dbReference type="GO" id="GO:0004860">
    <property type="term" value="F:protein kinase inhibitor activity"/>
    <property type="evidence" value="ECO:0007669"/>
    <property type="project" value="UniProtKB-KW"/>
</dbReference>
<protein>
    <submittedName>
        <fullName evidence="2">YbhB/YbcL family Raf kinase inhibitor-like protein</fullName>
    </submittedName>
</protein>
<organism evidence="2 3">
    <name type="scientific">Balneatrix alpica</name>
    <dbReference type="NCBI Taxonomy" id="75684"/>
    <lineage>
        <taxon>Bacteria</taxon>
        <taxon>Pseudomonadati</taxon>
        <taxon>Pseudomonadota</taxon>
        <taxon>Gammaproteobacteria</taxon>
        <taxon>Oceanospirillales</taxon>
        <taxon>Balneatrichaceae</taxon>
        <taxon>Balneatrix</taxon>
    </lineage>
</organism>
<evidence type="ECO:0000256" key="1">
    <source>
        <dbReference type="SAM" id="SignalP"/>
    </source>
</evidence>
<evidence type="ECO:0000313" key="3">
    <source>
        <dbReference type="Proteomes" id="UP001589628"/>
    </source>
</evidence>
<dbReference type="Proteomes" id="UP001589628">
    <property type="component" value="Unassembled WGS sequence"/>
</dbReference>
<keyword evidence="3" id="KW-1185">Reference proteome</keyword>
<dbReference type="InterPro" id="IPR008914">
    <property type="entry name" value="PEBP"/>
</dbReference>
<dbReference type="PANTHER" id="PTHR30289:SF1">
    <property type="entry name" value="PEBP (PHOSPHATIDYLETHANOLAMINE-BINDING PROTEIN) FAMILY PROTEIN"/>
    <property type="match status" value="1"/>
</dbReference>
<dbReference type="NCBIfam" id="TIGR00481">
    <property type="entry name" value="YbhB/YbcL family Raf kinase inhibitor-like protein"/>
    <property type="match status" value="1"/>
</dbReference>
<dbReference type="EMBL" id="JBHLZN010000002">
    <property type="protein sequence ID" value="MFB9886002.1"/>
    <property type="molecule type" value="Genomic_DNA"/>
</dbReference>
<proteinExistence type="predicted"/>
<comment type="caution">
    <text evidence="2">The sequence shown here is derived from an EMBL/GenBank/DDBJ whole genome shotgun (WGS) entry which is preliminary data.</text>
</comment>
<accession>A0ABV5Z9P7</accession>
<dbReference type="CDD" id="cd00865">
    <property type="entry name" value="PEBP_bact_arch"/>
    <property type="match status" value="1"/>
</dbReference>
<dbReference type="PANTHER" id="PTHR30289">
    <property type="entry name" value="UNCHARACTERIZED PROTEIN YBCL-RELATED"/>
    <property type="match status" value="1"/>
</dbReference>
<feature type="chain" id="PRO_5047498913" evidence="1">
    <location>
        <begin position="20"/>
        <end position="181"/>
    </location>
</feature>
<dbReference type="SUPFAM" id="SSF49777">
    <property type="entry name" value="PEBP-like"/>
    <property type="match status" value="1"/>
</dbReference>